<feature type="compositionally biased region" description="Basic residues" evidence="1">
    <location>
        <begin position="304"/>
        <end position="314"/>
    </location>
</feature>
<feature type="compositionally biased region" description="Pro residues" evidence="1">
    <location>
        <begin position="8"/>
        <end position="20"/>
    </location>
</feature>
<dbReference type="Proteomes" id="UP000014074">
    <property type="component" value="Unassembled WGS sequence"/>
</dbReference>
<protein>
    <submittedName>
        <fullName evidence="2">Uncharacterized protein</fullName>
    </submittedName>
</protein>
<evidence type="ECO:0000256" key="1">
    <source>
        <dbReference type="SAM" id="MobiDB-lite"/>
    </source>
</evidence>
<keyword evidence="3" id="KW-1185">Reference proteome</keyword>
<dbReference type="RefSeq" id="XP_007913195.1">
    <property type="nucleotide sequence ID" value="XM_007915004.1"/>
</dbReference>
<reference evidence="3" key="1">
    <citation type="journal article" date="2013" name="Genome Announc.">
        <title>Draft genome sequence of the ascomycete Phaeoacremonium aleophilum strain UCR-PA7, a causal agent of the esca disease complex in grapevines.</title>
        <authorList>
            <person name="Blanco-Ulate B."/>
            <person name="Rolshausen P."/>
            <person name="Cantu D."/>
        </authorList>
    </citation>
    <scope>NUCLEOTIDE SEQUENCE [LARGE SCALE GENOMIC DNA]</scope>
    <source>
        <strain evidence="3">UCR-PA7</strain>
    </source>
</reference>
<evidence type="ECO:0000313" key="3">
    <source>
        <dbReference type="Proteomes" id="UP000014074"/>
    </source>
</evidence>
<dbReference type="KEGG" id="tmn:UCRPA7_2457"/>
<gene>
    <name evidence="2" type="ORF">UCRPA7_2457</name>
</gene>
<evidence type="ECO:0000313" key="2">
    <source>
        <dbReference type="EMBL" id="EOO02103.1"/>
    </source>
</evidence>
<dbReference type="AlphaFoldDB" id="R8BRU7"/>
<dbReference type="eggNOG" id="ENOG502RF9B">
    <property type="taxonomic scope" value="Eukaryota"/>
</dbReference>
<dbReference type="EMBL" id="KB932933">
    <property type="protein sequence ID" value="EOO02103.1"/>
    <property type="molecule type" value="Genomic_DNA"/>
</dbReference>
<feature type="compositionally biased region" description="Acidic residues" evidence="1">
    <location>
        <begin position="242"/>
        <end position="292"/>
    </location>
</feature>
<organism evidence="2 3">
    <name type="scientific">Phaeoacremonium minimum (strain UCR-PA7)</name>
    <name type="common">Esca disease fungus</name>
    <name type="synonym">Togninia minima</name>
    <dbReference type="NCBI Taxonomy" id="1286976"/>
    <lineage>
        <taxon>Eukaryota</taxon>
        <taxon>Fungi</taxon>
        <taxon>Dikarya</taxon>
        <taxon>Ascomycota</taxon>
        <taxon>Pezizomycotina</taxon>
        <taxon>Sordariomycetes</taxon>
        <taxon>Sordariomycetidae</taxon>
        <taxon>Togniniales</taxon>
        <taxon>Togniniaceae</taxon>
        <taxon>Phaeoacremonium</taxon>
    </lineage>
</organism>
<dbReference type="GeneID" id="19322708"/>
<proteinExistence type="predicted"/>
<dbReference type="OrthoDB" id="5234702at2759"/>
<sequence>MATSMPLPLNPHVPVTPPPDHQTFIKPEGPPSPQNLKSFVQGVYGSMEAKLQAQATLSSAAAAAVPAAKDAQKATDPTAAALDPKYVAMVSRIASYYQQRCQAVANFQQQRCQAWANMHRQKCQEMMQAAMLVVAWYIRDRINRRRRRQKRHFRKGLSERVSRNRVTKGESVRRWVLNVPEGALSPNNPVREMFADDGEASFDIDKEVLPDKDTKLFNVADNLIKRQLCKIDVPLMGALSFDESDSESEEEEEPEDIELEEEDIEDDDDDEEEDDDADDYEDEDMEDGDDIGSELVQHGTGGGSRKRTRTSSSG</sequence>
<dbReference type="HOGENOM" id="CLU_045142_0_0_1"/>
<accession>R8BRU7</accession>
<name>R8BRU7_PHAM7</name>
<feature type="region of interest" description="Disordered" evidence="1">
    <location>
        <begin position="1"/>
        <end position="22"/>
    </location>
</feature>
<feature type="region of interest" description="Disordered" evidence="1">
    <location>
        <begin position="240"/>
        <end position="314"/>
    </location>
</feature>